<gene>
    <name evidence="7" type="primary">RNASO</name>
</gene>
<feature type="domain" description="Ribonuclease A-domain" evidence="6">
    <location>
        <begin position="21"/>
        <end position="131"/>
    </location>
</feature>
<evidence type="ECO:0000313" key="7">
    <source>
        <dbReference type="EMBL" id="ACO52055.1"/>
    </source>
</evidence>
<reference evidence="7" key="1">
    <citation type="submission" date="2009-04" db="EMBL/GenBank/DDBJ databases">
        <title>Rana catesbeiana ESTs and full-length cDNAs.</title>
        <authorList>
            <person name="Helbing C.C."/>
            <person name="Veldhoen N."/>
            <person name="Leong J."/>
            <person name="Koop B.F."/>
        </authorList>
    </citation>
    <scope>NUCLEOTIDE SEQUENCE</scope>
    <source>
        <tissue evidence="7">Mixed tissue</tissue>
    </source>
</reference>
<keyword evidence="5" id="KW-0732">Signal</keyword>
<keyword evidence="2 5" id="KW-0540">Nuclease</keyword>
<evidence type="ECO:0000256" key="5">
    <source>
        <dbReference type="RuleBase" id="RU000651"/>
    </source>
</evidence>
<dbReference type="PROSITE" id="PS00127">
    <property type="entry name" value="RNASE_PANCREATIC"/>
    <property type="match status" value="1"/>
</dbReference>
<evidence type="ECO:0000256" key="3">
    <source>
        <dbReference type="ARBA" id="ARBA00022759"/>
    </source>
</evidence>
<dbReference type="SUPFAM" id="SSF54076">
    <property type="entry name" value="RNase A-like"/>
    <property type="match status" value="1"/>
</dbReference>
<protein>
    <submittedName>
        <fullName evidence="7">Oocytes ribonuclease</fullName>
    </submittedName>
</protein>
<name>C1C4Z5_AQUCT</name>
<organism evidence="7">
    <name type="scientific">Aquarana catesbeiana</name>
    <name type="common">American bullfrog</name>
    <name type="synonym">Rana catesbeiana</name>
    <dbReference type="NCBI Taxonomy" id="8400"/>
    <lineage>
        <taxon>Eukaryota</taxon>
        <taxon>Metazoa</taxon>
        <taxon>Chordata</taxon>
        <taxon>Craniata</taxon>
        <taxon>Vertebrata</taxon>
        <taxon>Euteleostomi</taxon>
        <taxon>Amphibia</taxon>
        <taxon>Batrachia</taxon>
        <taxon>Anura</taxon>
        <taxon>Neobatrachia</taxon>
        <taxon>Ranoidea</taxon>
        <taxon>Ranidae</taxon>
        <taxon>Aquarana</taxon>
    </lineage>
</organism>
<dbReference type="GO" id="GO:0004519">
    <property type="term" value="F:endonuclease activity"/>
    <property type="evidence" value="ECO:0007669"/>
    <property type="project" value="UniProtKB-KW"/>
</dbReference>
<keyword evidence="3 5" id="KW-0255">Endonuclease</keyword>
<dbReference type="GO" id="GO:0003676">
    <property type="term" value="F:nucleic acid binding"/>
    <property type="evidence" value="ECO:0007669"/>
    <property type="project" value="InterPro"/>
</dbReference>
<dbReference type="AlphaFoldDB" id="C1C4Z5"/>
<dbReference type="PANTHER" id="PTHR11437">
    <property type="entry name" value="RIBONUCLEASE"/>
    <property type="match status" value="1"/>
</dbReference>
<dbReference type="SMART" id="SM00092">
    <property type="entry name" value="RNAse_Pc"/>
    <property type="match status" value="1"/>
</dbReference>
<keyword evidence="4 5" id="KW-0378">Hydrolase</keyword>
<evidence type="ECO:0000256" key="4">
    <source>
        <dbReference type="ARBA" id="ARBA00022801"/>
    </source>
</evidence>
<dbReference type="Pfam" id="PF00074">
    <property type="entry name" value="RnaseA"/>
    <property type="match status" value="1"/>
</dbReference>
<dbReference type="InterPro" id="IPR023412">
    <property type="entry name" value="RNaseA_domain"/>
</dbReference>
<dbReference type="PANTHER" id="PTHR11437:SF66">
    <property type="entry name" value="RNASE 3"/>
    <property type="match status" value="1"/>
</dbReference>
<dbReference type="InterPro" id="IPR023411">
    <property type="entry name" value="RNaseA_AS"/>
</dbReference>
<feature type="chain" id="PRO_5007749792" evidence="5">
    <location>
        <begin position="23"/>
        <end position="133"/>
    </location>
</feature>
<dbReference type="PRINTS" id="PR00794">
    <property type="entry name" value="RIBONUCLEASE"/>
</dbReference>
<comment type="similarity">
    <text evidence="1 5">Belongs to the pancreatic ribonuclease family.</text>
</comment>
<proteinExistence type="evidence at transcript level"/>
<accession>C1C4Z5</accession>
<evidence type="ECO:0000256" key="2">
    <source>
        <dbReference type="ARBA" id="ARBA00022722"/>
    </source>
</evidence>
<dbReference type="Gene3D" id="3.10.130.10">
    <property type="entry name" value="Ribonuclease A-like domain"/>
    <property type="match status" value="1"/>
</dbReference>
<evidence type="ECO:0000256" key="1">
    <source>
        <dbReference type="ARBA" id="ARBA00005600"/>
    </source>
</evidence>
<dbReference type="InterPro" id="IPR001427">
    <property type="entry name" value="RNaseA"/>
</dbReference>
<evidence type="ECO:0000259" key="6">
    <source>
        <dbReference type="SMART" id="SM00092"/>
    </source>
</evidence>
<dbReference type="EMBL" id="BT081924">
    <property type="protein sequence ID" value="ACO52055.1"/>
    <property type="molecule type" value="mRNA"/>
</dbReference>
<dbReference type="GO" id="GO:0004540">
    <property type="term" value="F:RNA nuclease activity"/>
    <property type="evidence" value="ECO:0007669"/>
    <property type="project" value="TreeGrafter"/>
</dbReference>
<dbReference type="GO" id="GO:0050830">
    <property type="term" value="P:defense response to Gram-positive bacterium"/>
    <property type="evidence" value="ECO:0007669"/>
    <property type="project" value="TreeGrafter"/>
</dbReference>
<feature type="signal peptide" evidence="5">
    <location>
        <begin position="1"/>
        <end position="22"/>
    </location>
</feature>
<sequence>MCAKSILLVFGIILGLSHLSLSQDWATFQRKHITDKSNINCNNSMVGNLFLIRGQCKPINTFIYSTAATVQDICRGEQGPKNVASSRSFKLTDCIRTSDRGPPCPYRSDSQDNVICVTCQRTRPVHFVKKGRC</sequence>
<dbReference type="GO" id="GO:0016787">
    <property type="term" value="F:hydrolase activity"/>
    <property type="evidence" value="ECO:0007669"/>
    <property type="project" value="UniProtKB-KW"/>
</dbReference>
<dbReference type="InterPro" id="IPR036816">
    <property type="entry name" value="RNaseA-like_dom_sf"/>
</dbReference>